<accession>A0A6A6SS63</accession>
<evidence type="ECO:0000256" key="3">
    <source>
        <dbReference type="ARBA" id="ARBA00023002"/>
    </source>
</evidence>
<comment type="similarity">
    <text evidence="1">Belongs to the short-chain dehydrogenases/reductases (SDR) family.</text>
</comment>
<proteinExistence type="inferred from homology"/>
<dbReference type="PRINTS" id="PR00081">
    <property type="entry name" value="GDHRDH"/>
</dbReference>
<evidence type="ECO:0000256" key="1">
    <source>
        <dbReference type="ARBA" id="ARBA00006484"/>
    </source>
</evidence>
<dbReference type="Pfam" id="PF00106">
    <property type="entry name" value="adh_short"/>
    <property type="match status" value="1"/>
</dbReference>
<dbReference type="AlphaFoldDB" id="A0A6A6SS63"/>
<dbReference type="Gene3D" id="3.40.50.720">
    <property type="entry name" value="NAD(P)-binding Rossmann-like Domain"/>
    <property type="match status" value="1"/>
</dbReference>
<dbReference type="InterPro" id="IPR036291">
    <property type="entry name" value="NAD(P)-bd_dom_sf"/>
</dbReference>
<evidence type="ECO:0000313" key="5">
    <source>
        <dbReference type="Proteomes" id="UP000799324"/>
    </source>
</evidence>
<keyword evidence="3" id="KW-0560">Oxidoreductase</keyword>
<gene>
    <name evidence="4" type="ORF">K491DRAFT_608439</name>
</gene>
<name>A0A6A6SS63_9PLEO</name>
<dbReference type="SUPFAM" id="SSF51735">
    <property type="entry name" value="NAD(P)-binding Rossmann-fold domains"/>
    <property type="match status" value="1"/>
</dbReference>
<dbReference type="GO" id="GO:0016491">
    <property type="term" value="F:oxidoreductase activity"/>
    <property type="evidence" value="ECO:0007669"/>
    <property type="project" value="UniProtKB-KW"/>
</dbReference>
<sequence length="335" mass="36481">MARVTLFGSRNTGAAFDSELDIPSMAGKVILITGAAGDLGRQTTIELAKHGRPDCIYIADLPRDEATKQAVVEHITREAFGGDHHKTDGPKTKIRFLELDLTSFSSIQECAAEFLSKDTRLDTLVLNAGIIRIAPGTTKEGYEVHFGINYLGHALLAQLLMPTLVHTAHQPGTDVRIVVISSEGHAMAPKEGIQFDKLKTDCVRMSYASRYGQSKLALISLAKELAKRHPELKVAAVHPGRILTGMAVGLWKESLLARATKSIAPFFCVPVSVGIINHLWVVSSSKVVSGTYYEPVGVPDKESALAKDKELSDKLWKWTTNELKDMKPFEPLAAG</sequence>
<dbReference type="InterPro" id="IPR020904">
    <property type="entry name" value="Sc_DH/Rdtase_CS"/>
</dbReference>
<dbReference type="Proteomes" id="UP000799324">
    <property type="component" value="Unassembled WGS sequence"/>
</dbReference>
<dbReference type="InterPro" id="IPR002347">
    <property type="entry name" value="SDR_fam"/>
</dbReference>
<dbReference type="OrthoDB" id="191139at2759"/>
<evidence type="ECO:0000313" key="4">
    <source>
        <dbReference type="EMBL" id="KAF2650616.1"/>
    </source>
</evidence>
<reference evidence="4" key="1">
    <citation type="journal article" date="2020" name="Stud. Mycol.">
        <title>101 Dothideomycetes genomes: a test case for predicting lifestyles and emergence of pathogens.</title>
        <authorList>
            <person name="Haridas S."/>
            <person name="Albert R."/>
            <person name="Binder M."/>
            <person name="Bloem J."/>
            <person name="Labutti K."/>
            <person name="Salamov A."/>
            <person name="Andreopoulos B."/>
            <person name="Baker S."/>
            <person name="Barry K."/>
            <person name="Bills G."/>
            <person name="Bluhm B."/>
            <person name="Cannon C."/>
            <person name="Castanera R."/>
            <person name="Culley D."/>
            <person name="Daum C."/>
            <person name="Ezra D."/>
            <person name="Gonzalez J."/>
            <person name="Henrissat B."/>
            <person name="Kuo A."/>
            <person name="Liang C."/>
            <person name="Lipzen A."/>
            <person name="Lutzoni F."/>
            <person name="Magnuson J."/>
            <person name="Mondo S."/>
            <person name="Nolan M."/>
            <person name="Ohm R."/>
            <person name="Pangilinan J."/>
            <person name="Park H.-J."/>
            <person name="Ramirez L."/>
            <person name="Alfaro M."/>
            <person name="Sun H."/>
            <person name="Tritt A."/>
            <person name="Yoshinaga Y."/>
            <person name="Zwiers L.-H."/>
            <person name="Turgeon B."/>
            <person name="Goodwin S."/>
            <person name="Spatafora J."/>
            <person name="Crous P."/>
            <person name="Grigoriev I."/>
        </authorList>
    </citation>
    <scope>NUCLEOTIDE SEQUENCE</scope>
    <source>
        <strain evidence="4">CBS 122681</strain>
    </source>
</reference>
<dbReference type="EMBL" id="MU004449">
    <property type="protein sequence ID" value="KAF2650616.1"/>
    <property type="molecule type" value="Genomic_DNA"/>
</dbReference>
<evidence type="ECO:0000256" key="2">
    <source>
        <dbReference type="ARBA" id="ARBA00022857"/>
    </source>
</evidence>
<protein>
    <submittedName>
        <fullName evidence="4">NAD(P)-binding protein</fullName>
    </submittedName>
</protein>
<dbReference type="PROSITE" id="PS00061">
    <property type="entry name" value="ADH_SHORT"/>
    <property type="match status" value="1"/>
</dbReference>
<keyword evidence="5" id="KW-1185">Reference proteome</keyword>
<keyword evidence="2" id="KW-0521">NADP</keyword>
<organism evidence="4 5">
    <name type="scientific">Lophiostoma macrostomum CBS 122681</name>
    <dbReference type="NCBI Taxonomy" id="1314788"/>
    <lineage>
        <taxon>Eukaryota</taxon>
        <taxon>Fungi</taxon>
        <taxon>Dikarya</taxon>
        <taxon>Ascomycota</taxon>
        <taxon>Pezizomycotina</taxon>
        <taxon>Dothideomycetes</taxon>
        <taxon>Pleosporomycetidae</taxon>
        <taxon>Pleosporales</taxon>
        <taxon>Lophiostomataceae</taxon>
        <taxon>Lophiostoma</taxon>
    </lineage>
</organism>
<dbReference type="PANTHER" id="PTHR24320">
    <property type="entry name" value="RETINOL DEHYDROGENASE"/>
    <property type="match status" value="1"/>
</dbReference>
<dbReference type="PANTHER" id="PTHR24320:SF282">
    <property type="entry name" value="WW DOMAIN-CONTAINING OXIDOREDUCTASE"/>
    <property type="match status" value="1"/>
</dbReference>